<dbReference type="GO" id="GO:0008168">
    <property type="term" value="F:methyltransferase activity"/>
    <property type="evidence" value="ECO:0007669"/>
    <property type="project" value="UniProtKB-KW"/>
</dbReference>
<dbReference type="GO" id="GO:0032259">
    <property type="term" value="P:methylation"/>
    <property type="evidence" value="ECO:0007669"/>
    <property type="project" value="UniProtKB-KW"/>
</dbReference>
<gene>
    <name evidence="1" type="ORF">SLAVMIC_00533</name>
</gene>
<name>A0A8D9CD80_9VIRU</name>
<dbReference type="EMBL" id="OU342829">
    <property type="protein sequence ID" value="CAG7580720.1"/>
    <property type="molecule type" value="Genomic_DNA"/>
</dbReference>
<keyword evidence="1" id="KW-0489">Methyltransferase</keyword>
<protein>
    <submittedName>
        <fullName evidence="1">Putative histone methyltransferase complex subunit ash2</fullName>
    </submittedName>
</protein>
<proteinExistence type="predicted"/>
<keyword evidence="1" id="KW-0808">Transferase</keyword>
<accession>A0A8D9CD80</accession>
<sequence>MQIYSSGNIFFLENGGKVIVSGERNSFQVFEHISNKDLVVLQSRFGGRRYTIHWKALGCSSIAECVDHVSSVIYTLSEESSEESTVISSDSLNGLLLHPSIYKIENRFISPNSNEDIILHGGCFDPRTTVEISSQTVNTVTYINDKTLIVNISSGSEIGTFNVIAKNGTLEGKVLGGIEVGPLALESIEWKLNSDNTVIVDGVLTKTIANGWNAGAISTKAINYSDGYMEITPFYPTVGNFRYMVGLSYLEKSFSHSDIQFAFYFSNKNYYIYENGRNSKSLGPWSEGDKFKVEVIDDEVVYKRNGIFVYRSTVEVEYPLFVDCSIYDAISMVDIKLFGNLIEL</sequence>
<reference evidence="1" key="1">
    <citation type="submission" date="2021-06" db="EMBL/GenBank/DDBJ databases">
        <authorList>
            <person name="Gannon L."/>
            <person name="Redgwell R T."/>
            <person name="Michniewski S."/>
            <person name="Harrison D C."/>
            <person name="Millard A."/>
        </authorList>
    </citation>
    <scope>NUCLEOTIDE SEQUENCE</scope>
</reference>
<evidence type="ECO:0000313" key="1">
    <source>
        <dbReference type="EMBL" id="CAG7580720.1"/>
    </source>
</evidence>
<organism evidence="1">
    <name type="scientific">uncultured marine phage</name>
    <dbReference type="NCBI Taxonomy" id="707152"/>
    <lineage>
        <taxon>Viruses</taxon>
        <taxon>environmental samples</taxon>
    </lineage>
</organism>